<reference evidence="3 4" key="1">
    <citation type="submission" date="2021-03" db="EMBL/GenBank/DDBJ databases">
        <title>Sequencing the genomes of 1000 actinobacteria strains.</title>
        <authorList>
            <person name="Klenk H.-P."/>
        </authorList>
    </citation>
    <scope>NUCLEOTIDE SEQUENCE [LARGE SCALE GENOMIC DNA]</scope>
    <source>
        <strain evidence="3 4">DSM 44580</strain>
    </source>
</reference>
<dbReference type="Pfam" id="PF10708">
    <property type="entry name" value="DUF2510"/>
    <property type="match status" value="1"/>
</dbReference>
<dbReference type="RefSeq" id="WP_086789296.1">
    <property type="nucleotide sequence ID" value="NZ_JAGIOO010000001.1"/>
</dbReference>
<keyword evidence="4" id="KW-1185">Reference proteome</keyword>
<evidence type="ECO:0000256" key="1">
    <source>
        <dbReference type="SAM" id="MobiDB-lite"/>
    </source>
</evidence>
<accession>A0ABS5AQ18</accession>
<dbReference type="EMBL" id="JAGIOO010000001">
    <property type="protein sequence ID" value="MBP2477775.1"/>
    <property type="molecule type" value="Genomic_DNA"/>
</dbReference>
<name>A0ABS5AQ18_9PSEU</name>
<evidence type="ECO:0000313" key="3">
    <source>
        <dbReference type="EMBL" id="MBP2477775.1"/>
    </source>
</evidence>
<protein>
    <recommendedName>
        <fullName evidence="2">DUF2510 domain-containing protein</fullName>
    </recommendedName>
</protein>
<sequence>MTGPTAGWHVDPLDERLLRYWDGRWTFHTRDRPQAAPPPEPAPQAHTGPVLRPDIAQAAQRVQGVLLGSRKELGLLAGHLEPEERVLALTGAVGEGTGVLACTNLRVLFLFEGLVRRQFVHVRWNDTKSVVYDRRQHTFAVHVRTPARRTLPALSVHVYNLADAQALVHAAQTASAAPRLDVV</sequence>
<dbReference type="InterPro" id="IPR018929">
    <property type="entry name" value="DUF2510"/>
</dbReference>
<evidence type="ECO:0000259" key="2">
    <source>
        <dbReference type="Pfam" id="PF10708"/>
    </source>
</evidence>
<organism evidence="3 4">
    <name type="scientific">Crossiella equi</name>
    <dbReference type="NCBI Taxonomy" id="130796"/>
    <lineage>
        <taxon>Bacteria</taxon>
        <taxon>Bacillati</taxon>
        <taxon>Actinomycetota</taxon>
        <taxon>Actinomycetes</taxon>
        <taxon>Pseudonocardiales</taxon>
        <taxon>Pseudonocardiaceae</taxon>
        <taxon>Crossiella</taxon>
    </lineage>
</organism>
<comment type="caution">
    <text evidence="3">The sequence shown here is derived from an EMBL/GenBank/DDBJ whole genome shotgun (WGS) entry which is preliminary data.</text>
</comment>
<gene>
    <name evidence="3" type="ORF">JOF53_006647</name>
</gene>
<feature type="region of interest" description="Disordered" evidence="1">
    <location>
        <begin position="29"/>
        <end position="49"/>
    </location>
</feature>
<dbReference type="Proteomes" id="UP001519363">
    <property type="component" value="Unassembled WGS sequence"/>
</dbReference>
<feature type="domain" description="DUF2510" evidence="2">
    <location>
        <begin position="6"/>
        <end position="37"/>
    </location>
</feature>
<evidence type="ECO:0000313" key="4">
    <source>
        <dbReference type="Proteomes" id="UP001519363"/>
    </source>
</evidence>
<proteinExistence type="predicted"/>